<dbReference type="SUPFAM" id="SSF82109">
    <property type="entry name" value="MIR domain"/>
    <property type="match status" value="1"/>
</dbReference>
<comment type="similarity">
    <text evidence="3 14">Belongs to the glycosyltransferase 39 family.</text>
</comment>
<feature type="transmembrane region" description="Helical" evidence="14">
    <location>
        <begin position="158"/>
        <end position="178"/>
    </location>
</feature>
<evidence type="ECO:0000259" key="15">
    <source>
        <dbReference type="PROSITE" id="PS50919"/>
    </source>
</evidence>
<dbReference type="EC" id="2.4.1.109" evidence="4 14"/>
<feature type="transmembrane region" description="Helical" evidence="14">
    <location>
        <begin position="671"/>
        <end position="688"/>
    </location>
</feature>
<dbReference type="PROSITE" id="PS50919">
    <property type="entry name" value="MIR"/>
    <property type="match status" value="3"/>
</dbReference>
<feature type="transmembrane region" description="Helical" evidence="14">
    <location>
        <begin position="294"/>
        <end position="319"/>
    </location>
</feature>
<dbReference type="PANTHER" id="PTHR10050">
    <property type="entry name" value="DOLICHYL-PHOSPHATE-MANNOSE--PROTEIN MANNOSYLTRANSFERASE"/>
    <property type="match status" value="1"/>
</dbReference>
<dbReference type="PANTHER" id="PTHR10050:SF46">
    <property type="entry name" value="PROTEIN O-MANNOSYL-TRANSFERASE 2"/>
    <property type="match status" value="1"/>
</dbReference>
<keyword evidence="9 14" id="KW-0256">Endoplasmic reticulum</keyword>
<feature type="transmembrane region" description="Helical" evidence="14">
    <location>
        <begin position="629"/>
        <end position="650"/>
    </location>
</feature>
<evidence type="ECO:0000256" key="1">
    <source>
        <dbReference type="ARBA" id="ARBA00004477"/>
    </source>
</evidence>
<dbReference type="InterPro" id="IPR032421">
    <property type="entry name" value="PMT_4TMC"/>
</dbReference>
<dbReference type="EMBL" id="JANBUH010000526">
    <property type="protein sequence ID" value="KAJ2750613.1"/>
    <property type="molecule type" value="Genomic_DNA"/>
</dbReference>
<dbReference type="AlphaFoldDB" id="A0A9W8GUK6"/>
<evidence type="ECO:0000256" key="8">
    <source>
        <dbReference type="ARBA" id="ARBA00022737"/>
    </source>
</evidence>
<keyword evidence="8" id="KW-0677">Repeat</keyword>
<keyword evidence="17" id="KW-1185">Reference proteome</keyword>
<evidence type="ECO:0000256" key="12">
    <source>
        <dbReference type="ARBA" id="ARBA00045085"/>
    </source>
</evidence>
<feature type="domain" description="MIR" evidence="15">
    <location>
        <begin position="490"/>
        <end position="550"/>
    </location>
</feature>
<comment type="function">
    <text evidence="14">Transfers mannose from Dol-P-mannose to Ser or Thr residues on proteins.</text>
</comment>
<dbReference type="Pfam" id="PF02366">
    <property type="entry name" value="PMT"/>
    <property type="match status" value="1"/>
</dbReference>
<evidence type="ECO:0000256" key="2">
    <source>
        <dbReference type="ARBA" id="ARBA00004922"/>
    </source>
</evidence>
<feature type="domain" description="MIR" evidence="15">
    <location>
        <begin position="347"/>
        <end position="401"/>
    </location>
</feature>
<reference evidence="16" key="1">
    <citation type="submission" date="2022-07" db="EMBL/GenBank/DDBJ databases">
        <title>Phylogenomic reconstructions and comparative analyses of Kickxellomycotina fungi.</title>
        <authorList>
            <person name="Reynolds N.K."/>
            <person name="Stajich J.E."/>
            <person name="Barry K."/>
            <person name="Grigoriev I.V."/>
            <person name="Crous P."/>
            <person name="Smith M.E."/>
        </authorList>
    </citation>
    <scope>NUCLEOTIDE SEQUENCE</scope>
    <source>
        <strain evidence="16">BCRC 34297</strain>
    </source>
</reference>
<evidence type="ECO:0000313" key="16">
    <source>
        <dbReference type="EMBL" id="KAJ2750613.1"/>
    </source>
</evidence>
<comment type="subcellular location">
    <subcellularLocation>
        <location evidence="1 14">Endoplasmic reticulum membrane</location>
        <topology evidence="1 14">Multi-pass membrane protein</topology>
    </subcellularLocation>
</comment>
<evidence type="ECO:0000256" key="3">
    <source>
        <dbReference type="ARBA" id="ARBA00007222"/>
    </source>
</evidence>
<keyword evidence="7 14" id="KW-0812">Transmembrane</keyword>
<feature type="transmembrane region" description="Helical" evidence="14">
    <location>
        <begin position="694"/>
        <end position="713"/>
    </location>
</feature>
<comment type="pathway">
    <text evidence="2 14">Protein modification; protein glycosylation.</text>
</comment>
<evidence type="ECO:0000256" key="11">
    <source>
        <dbReference type="ARBA" id="ARBA00023136"/>
    </source>
</evidence>
<evidence type="ECO:0000313" key="17">
    <source>
        <dbReference type="Proteomes" id="UP001140011"/>
    </source>
</evidence>
<keyword evidence="10 14" id="KW-1133">Transmembrane helix</keyword>
<gene>
    <name evidence="16" type="primary">PMT2_5</name>
    <name evidence="16" type="ORF">GGI19_005005</name>
</gene>
<name>A0A9W8GUK6_9FUNG</name>
<dbReference type="InterPro" id="IPR003342">
    <property type="entry name" value="ArnT-like_N"/>
</dbReference>
<feature type="transmembrane region" description="Helical" evidence="14">
    <location>
        <begin position="74"/>
        <end position="92"/>
    </location>
</feature>
<dbReference type="Gene3D" id="2.80.10.50">
    <property type="match status" value="1"/>
</dbReference>
<feature type="transmembrane region" description="Helical" evidence="14">
    <location>
        <begin position="207"/>
        <end position="228"/>
    </location>
</feature>
<evidence type="ECO:0000256" key="13">
    <source>
        <dbReference type="ARBA" id="ARBA00045102"/>
    </source>
</evidence>
<evidence type="ECO:0000256" key="4">
    <source>
        <dbReference type="ARBA" id="ARBA00012839"/>
    </source>
</evidence>
<sequence>MSASPESTSIFYDHAQPGSRFDDMHLPQRPAGFSAYPLAEKEGDNSATAYASARHSNSRNHRGRAHWNWSGDRILLISLTLLAIFTKLYRIGRRDSVSWDESHFYKNFSQKYLRHLFHHDVHPPLAKMLIALSNYFADSNGTYTFEGGDYPAYVNYTFMRVFNAAFGIALTPMAFLTCRQLRMPSHFAALAALFVTLDNAICVMSRFILLDAPLLCFTALSLTMLSYFYRQRANPFSPEWFKYLILTGVALGLVSSSKWVGFFAIALVGLYTIHELYEMFCNVRMPVRDYAMHWIFRIMALLIAPLVIYMSCFVVHFLMLSRYDNSANFMPMGFQVRLRGNPLSRQPYDVQTGAQVRLYSQSSGAGYLHSHAHKYPSGSQRQQITGYGFADQNNFWNIERKRVAGTFKNVDDVSPHDAPIDGPIGNGDVIALHHNSTDSYLYAETGFNAPISSQFSEVSAVSSSEGTKAKSSDSLWVVDIVSPEKRMNDGRIHPLGTPIRLRNLASNCILVATGERLDKDWGWGQAEVACDGDDDVSLKSSKHLWTIERNSNKNLTAVDLGKYMSTSFLKNFAVLNRQMWLTNNALIPDHDKHNVLESDPWSWPFMVYPMRMVGWDDSSIKYLEIGNPFLWWGSATVCLLFPLQLFYWLVCWQRKCMNWRATEFREYIDGAMILWGGWALHYLPFFAMGRVTYIHHYLPALYFGILFLAYQIYNVSSWYLSERSLSRVLFTCAVTVLFGFWWFSPLTYGWNKPITDLKGMQWASSWPVYKDQFEL</sequence>
<evidence type="ECO:0000256" key="10">
    <source>
        <dbReference type="ARBA" id="ARBA00022989"/>
    </source>
</evidence>
<dbReference type="InterPro" id="IPR036300">
    <property type="entry name" value="MIR_dom_sf"/>
</dbReference>
<comment type="catalytic activity">
    <reaction evidence="13 14">
        <text>a di-trans,poly-cis-dolichyl beta-D-mannosyl phosphate + L-seryl-[protein] = 3-O-(alpha-D-mannosyl)-L-seryl-[protein] + a di-trans,poly-cis-dolichyl phosphate + H(+)</text>
        <dbReference type="Rhea" id="RHEA:17377"/>
        <dbReference type="Rhea" id="RHEA-COMP:9863"/>
        <dbReference type="Rhea" id="RHEA-COMP:13546"/>
        <dbReference type="Rhea" id="RHEA-COMP:19498"/>
        <dbReference type="Rhea" id="RHEA-COMP:19501"/>
        <dbReference type="ChEBI" id="CHEBI:15378"/>
        <dbReference type="ChEBI" id="CHEBI:29999"/>
        <dbReference type="ChEBI" id="CHEBI:57683"/>
        <dbReference type="ChEBI" id="CHEBI:58211"/>
        <dbReference type="ChEBI" id="CHEBI:137321"/>
        <dbReference type="EC" id="2.4.1.109"/>
    </reaction>
</comment>
<dbReference type="InterPro" id="IPR016093">
    <property type="entry name" value="MIR_motif"/>
</dbReference>
<proteinExistence type="inferred from homology"/>
<dbReference type="SMART" id="SM00472">
    <property type="entry name" value="MIR"/>
    <property type="match status" value="3"/>
</dbReference>
<dbReference type="InterPro" id="IPR027005">
    <property type="entry name" value="PMT-like"/>
</dbReference>
<evidence type="ECO:0000256" key="6">
    <source>
        <dbReference type="ARBA" id="ARBA00022679"/>
    </source>
</evidence>
<keyword evidence="5 14" id="KW-0328">Glycosyltransferase</keyword>
<keyword evidence="11 14" id="KW-0472">Membrane</keyword>
<dbReference type="Pfam" id="PF02815">
    <property type="entry name" value="MIR"/>
    <property type="match status" value="1"/>
</dbReference>
<evidence type="ECO:0000256" key="9">
    <source>
        <dbReference type="ARBA" id="ARBA00022824"/>
    </source>
</evidence>
<feature type="transmembrane region" description="Helical" evidence="14">
    <location>
        <begin position="240"/>
        <end position="273"/>
    </location>
</feature>
<organism evidence="16 17">
    <name type="scientific">Coemansia pectinata</name>
    <dbReference type="NCBI Taxonomy" id="1052879"/>
    <lineage>
        <taxon>Eukaryota</taxon>
        <taxon>Fungi</taxon>
        <taxon>Fungi incertae sedis</taxon>
        <taxon>Zoopagomycota</taxon>
        <taxon>Kickxellomycotina</taxon>
        <taxon>Kickxellomycetes</taxon>
        <taxon>Kickxellales</taxon>
        <taxon>Kickxellaceae</taxon>
        <taxon>Coemansia</taxon>
    </lineage>
</organism>
<dbReference type="CDD" id="cd23276">
    <property type="entry name" value="beta-trefoil_MIR_PMT"/>
    <property type="match status" value="1"/>
</dbReference>
<feature type="transmembrane region" description="Helical" evidence="14">
    <location>
        <begin position="725"/>
        <end position="743"/>
    </location>
</feature>
<dbReference type="GO" id="GO:0004169">
    <property type="term" value="F:dolichyl-phosphate-mannose-protein mannosyltransferase activity"/>
    <property type="evidence" value="ECO:0007669"/>
    <property type="project" value="UniProtKB-UniRule"/>
</dbReference>
<evidence type="ECO:0000256" key="7">
    <source>
        <dbReference type="ARBA" id="ARBA00022692"/>
    </source>
</evidence>
<feature type="domain" description="MIR" evidence="15">
    <location>
        <begin position="421"/>
        <end position="481"/>
    </location>
</feature>
<protein>
    <recommendedName>
        <fullName evidence="4 14">Dolichyl-phosphate-mannose--protein mannosyltransferase</fullName>
        <ecNumber evidence="4 14">2.4.1.109</ecNumber>
    </recommendedName>
</protein>
<dbReference type="GO" id="GO:0005789">
    <property type="term" value="C:endoplasmic reticulum membrane"/>
    <property type="evidence" value="ECO:0007669"/>
    <property type="project" value="UniProtKB-SubCell"/>
</dbReference>
<dbReference type="Proteomes" id="UP001140011">
    <property type="component" value="Unassembled WGS sequence"/>
</dbReference>
<accession>A0A9W8GUK6</accession>
<evidence type="ECO:0000256" key="14">
    <source>
        <dbReference type="RuleBase" id="RU367007"/>
    </source>
</evidence>
<comment type="catalytic activity">
    <reaction evidence="12 14">
        <text>a di-trans,poly-cis-dolichyl beta-D-mannosyl phosphate + L-threonyl-[protein] = 3-O-(alpha-D-mannosyl)-L-threonyl-[protein] + a di-trans,poly-cis-dolichyl phosphate + H(+)</text>
        <dbReference type="Rhea" id="RHEA:53396"/>
        <dbReference type="Rhea" id="RHEA-COMP:11060"/>
        <dbReference type="Rhea" id="RHEA-COMP:13547"/>
        <dbReference type="Rhea" id="RHEA-COMP:19498"/>
        <dbReference type="Rhea" id="RHEA-COMP:19501"/>
        <dbReference type="ChEBI" id="CHEBI:15378"/>
        <dbReference type="ChEBI" id="CHEBI:30013"/>
        <dbReference type="ChEBI" id="CHEBI:57683"/>
        <dbReference type="ChEBI" id="CHEBI:58211"/>
        <dbReference type="ChEBI" id="CHEBI:137323"/>
        <dbReference type="EC" id="2.4.1.109"/>
    </reaction>
</comment>
<keyword evidence="6 14" id="KW-0808">Transferase</keyword>
<dbReference type="Pfam" id="PF16192">
    <property type="entry name" value="PMT_4TMC"/>
    <property type="match status" value="1"/>
</dbReference>
<evidence type="ECO:0000256" key="5">
    <source>
        <dbReference type="ARBA" id="ARBA00022676"/>
    </source>
</evidence>
<dbReference type="OrthoDB" id="292747at2759"/>
<comment type="caution">
    <text evidence="16">The sequence shown here is derived from an EMBL/GenBank/DDBJ whole genome shotgun (WGS) entry which is preliminary data.</text>
</comment>